<evidence type="ECO:0000313" key="1">
    <source>
        <dbReference type="EMBL" id="ETA67519.1"/>
    </source>
</evidence>
<accession>W9DNC1</accession>
<dbReference type="AlphaFoldDB" id="W9DNC1"/>
<name>W9DNC1_METTI</name>
<evidence type="ECO:0000313" key="2">
    <source>
        <dbReference type="Proteomes" id="UP000019483"/>
    </source>
</evidence>
<dbReference type="Proteomes" id="UP000019483">
    <property type="component" value="Unassembled WGS sequence"/>
</dbReference>
<protein>
    <submittedName>
        <fullName evidence="1">Uncharacterized protein</fullName>
    </submittedName>
</protein>
<comment type="caution">
    <text evidence="1">The sequence shown here is derived from an EMBL/GenBank/DDBJ whole genome shotgun (WGS) entry which is preliminary data.</text>
</comment>
<dbReference type="STRING" id="1090322.MettiDRAFT_0945"/>
<sequence length="286" mass="31917">MNKMIADFSSLPVIEGYYLVLGGGKIGSDFARYAKEKSFPFVVIIDVDDSANATNSSVTVDREELFSLIKEFHKSKSNSGKIYFHCMDVRKVPEILEAGIPEFIIPAVPTHAVLNMAIDMMSSISSENLISAVQIDVNSENNEHNEKTTEYFNDILSLLPENIVVFSSLKDGAIMLSYAKTGEICPDNCMGPAEYCYNFKREKPETITSYARKLLPSHKGWVFESCQMKPGIGGIKGVDFKEYMLSLMEHLKSVSENRDSCPIGGRVFFIATTCNCHGIMNLLEIW</sequence>
<organism evidence="1 2">
    <name type="scientific">Methanolobus tindarius DSM 2278</name>
    <dbReference type="NCBI Taxonomy" id="1090322"/>
    <lineage>
        <taxon>Archaea</taxon>
        <taxon>Methanobacteriati</taxon>
        <taxon>Methanobacteriota</taxon>
        <taxon>Stenosarchaea group</taxon>
        <taxon>Methanomicrobia</taxon>
        <taxon>Methanosarcinales</taxon>
        <taxon>Methanosarcinaceae</taxon>
        <taxon>Methanolobus</taxon>
    </lineage>
</organism>
<proteinExistence type="predicted"/>
<dbReference type="EMBL" id="AZAJ01000001">
    <property type="protein sequence ID" value="ETA67519.1"/>
    <property type="molecule type" value="Genomic_DNA"/>
</dbReference>
<gene>
    <name evidence="1" type="ORF">MettiDRAFT_0945</name>
</gene>
<keyword evidence="2" id="KW-1185">Reference proteome</keyword>
<reference evidence="1 2" key="1">
    <citation type="submission" date="2013-08" db="EMBL/GenBank/DDBJ databases">
        <authorList>
            <consortium name="DOE Joint Genome Institute"/>
            <person name="Eisen J."/>
            <person name="Huntemann M."/>
            <person name="Han J."/>
            <person name="Chen A."/>
            <person name="Kyrpides N."/>
            <person name="Mavromatis K."/>
            <person name="Markowitz V."/>
            <person name="Palaniappan K."/>
            <person name="Ivanova N."/>
            <person name="Schaumberg A."/>
            <person name="Pati A."/>
            <person name="Liolios K."/>
            <person name="Nordberg H.P."/>
            <person name="Cantor M.N."/>
            <person name="Hua S.X."/>
            <person name="Woyke T."/>
        </authorList>
    </citation>
    <scope>NUCLEOTIDE SEQUENCE [LARGE SCALE GENOMIC DNA]</scope>
    <source>
        <strain evidence="1 2">DSM 2278</strain>
    </source>
</reference>